<dbReference type="EMBL" id="LXTC01000001">
    <property type="protein sequence ID" value="OBA24149.1"/>
    <property type="molecule type" value="Genomic_DNA"/>
</dbReference>
<dbReference type="RefSeq" id="XP_018714630.1">
    <property type="nucleotide sequence ID" value="XM_018855646.1"/>
</dbReference>
<dbReference type="GeneID" id="30028622"/>
<reference evidence="1 2" key="1">
    <citation type="submission" date="2016-05" db="EMBL/GenBank/DDBJ databases">
        <title>Comparative genomics of biotechnologically important yeasts.</title>
        <authorList>
            <consortium name="DOE Joint Genome Institute"/>
            <person name="Riley R."/>
            <person name="Haridas S."/>
            <person name="Wolfe K.H."/>
            <person name="Lopes M.R."/>
            <person name="Hittinger C.T."/>
            <person name="Goker M."/>
            <person name="Salamov A."/>
            <person name="Wisecaver J."/>
            <person name="Long T.M."/>
            <person name="Aerts A.L."/>
            <person name="Barry K."/>
            <person name="Choi C."/>
            <person name="Clum A."/>
            <person name="Coughlan A.Y."/>
            <person name="Deshpande S."/>
            <person name="Douglass A.P."/>
            <person name="Hanson S.J."/>
            <person name="Klenk H.-P."/>
            <person name="LaButti K."/>
            <person name="Lapidus A."/>
            <person name="Lindquist E."/>
            <person name="Lipzen A."/>
            <person name="Meier-kolthoff J.P."/>
            <person name="Ohm R.A."/>
            <person name="Otillar R.P."/>
            <person name="Pangilinan J."/>
            <person name="Peng Y."/>
            <person name="Rokas A."/>
            <person name="Rosa C.A."/>
            <person name="Scheuner C."/>
            <person name="Sibirny A.A."/>
            <person name="Slot J.C."/>
            <person name="Stielow J.B."/>
            <person name="Sun H."/>
            <person name="Kurtzman C.P."/>
            <person name="Blackwell M."/>
            <person name="Grigoriev I.V."/>
            <person name="Jeffries T.W."/>
        </authorList>
    </citation>
    <scope>NUCLEOTIDE SEQUENCE [LARGE SCALE GENOMIC DNA]</scope>
    <source>
        <strain evidence="1 2">NRRL YB-4993</strain>
    </source>
</reference>
<accession>A0A1A0HJ15</accession>
<evidence type="ECO:0000313" key="1">
    <source>
        <dbReference type="EMBL" id="OBA24149.1"/>
    </source>
</evidence>
<protein>
    <submittedName>
        <fullName evidence="1">Uncharacterized protein</fullName>
    </submittedName>
</protein>
<sequence length="74" mass="8037">MEETKFTYSADEGVLAVTHFNRLIAQIEIGPSYNARYLKLVGSSSGTRIVYGLADPNSPPAVCSCEPIFSKEPV</sequence>
<dbReference type="Proteomes" id="UP000092555">
    <property type="component" value="Unassembled WGS sequence"/>
</dbReference>
<proteinExistence type="predicted"/>
<keyword evidence="2" id="KW-1185">Reference proteome</keyword>
<gene>
    <name evidence="1" type="ORF">METBIDRAFT_30481</name>
</gene>
<organism evidence="1 2">
    <name type="scientific">Metschnikowia bicuspidata var. bicuspidata NRRL YB-4993</name>
    <dbReference type="NCBI Taxonomy" id="869754"/>
    <lineage>
        <taxon>Eukaryota</taxon>
        <taxon>Fungi</taxon>
        <taxon>Dikarya</taxon>
        <taxon>Ascomycota</taxon>
        <taxon>Saccharomycotina</taxon>
        <taxon>Pichiomycetes</taxon>
        <taxon>Metschnikowiaceae</taxon>
        <taxon>Metschnikowia</taxon>
    </lineage>
</organism>
<dbReference type="AlphaFoldDB" id="A0A1A0HJ15"/>
<evidence type="ECO:0000313" key="2">
    <source>
        <dbReference type="Proteomes" id="UP000092555"/>
    </source>
</evidence>
<name>A0A1A0HJ15_9ASCO</name>
<comment type="caution">
    <text evidence="1">The sequence shown here is derived from an EMBL/GenBank/DDBJ whole genome shotgun (WGS) entry which is preliminary data.</text>
</comment>